<organism evidence="15 16">
    <name type="scientific">Heterodera trifolii</name>
    <dbReference type="NCBI Taxonomy" id="157864"/>
    <lineage>
        <taxon>Eukaryota</taxon>
        <taxon>Metazoa</taxon>
        <taxon>Ecdysozoa</taxon>
        <taxon>Nematoda</taxon>
        <taxon>Chromadorea</taxon>
        <taxon>Rhabditida</taxon>
        <taxon>Tylenchina</taxon>
        <taxon>Tylenchomorpha</taxon>
        <taxon>Tylenchoidea</taxon>
        <taxon>Heteroderidae</taxon>
        <taxon>Heteroderinae</taxon>
        <taxon>Heterodera</taxon>
    </lineage>
</organism>
<dbReference type="PROSITE" id="PS00237">
    <property type="entry name" value="G_PROTEIN_RECEP_F1_1"/>
    <property type="match status" value="1"/>
</dbReference>
<evidence type="ECO:0000313" key="15">
    <source>
        <dbReference type="EMBL" id="KAL3076892.1"/>
    </source>
</evidence>
<evidence type="ECO:0000256" key="12">
    <source>
        <dbReference type="SAM" id="Phobius"/>
    </source>
</evidence>
<dbReference type="PANTHER" id="PTHR24248">
    <property type="entry name" value="ADRENERGIC RECEPTOR-RELATED G-PROTEIN COUPLED RECEPTOR"/>
    <property type="match status" value="1"/>
</dbReference>
<dbReference type="PRINTS" id="PR00237">
    <property type="entry name" value="GPCRRHODOPSN"/>
</dbReference>
<dbReference type="GO" id="GO:0004993">
    <property type="term" value="F:G protein-coupled serotonin receptor activity"/>
    <property type="evidence" value="ECO:0007669"/>
    <property type="project" value="UniProtKB-ARBA"/>
</dbReference>
<feature type="chain" id="PRO_5044853756" description="G-protein coupled receptors family 1 profile domain-containing protein" evidence="13">
    <location>
        <begin position="23"/>
        <end position="589"/>
    </location>
</feature>
<feature type="region of interest" description="Disordered" evidence="11">
    <location>
        <begin position="536"/>
        <end position="589"/>
    </location>
</feature>
<dbReference type="AlphaFoldDB" id="A0ABD2IFX5"/>
<keyword evidence="9 10" id="KW-0807">Transducer</keyword>
<accession>A0ABD2IFX5</accession>
<dbReference type="InterPro" id="IPR000276">
    <property type="entry name" value="GPCR_Rhodpsn"/>
</dbReference>
<dbReference type="Pfam" id="PF00001">
    <property type="entry name" value="7tm_1"/>
    <property type="match status" value="1"/>
</dbReference>
<keyword evidence="4 12" id="KW-1133">Transmembrane helix</keyword>
<evidence type="ECO:0000256" key="4">
    <source>
        <dbReference type="ARBA" id="ARBA00022989"/>
    </source>
</evidence>
<keyword evidence="16" id="KW-1185">Reference proteome</keyword>
<reference evidence="15 16" key="1">
    <citation type="submission" date="2024-10" db="EMBL/GenBank/DDBJ databases">
        <authorList>
            <person name="Kim D."/>
        </authorList>
    </citation>
    <scope>NUCLEOTIDE SEQUENCE [LARGE SCALE GENOMIC DNA]</scope>
    <source>
        <strain evidence="15">BH-2024</strain>
    </source>
</reference>
<dbReference type="Proteomes" id="UP001620626">
    <property type="component" value="Unassembled WGS sequence"/>
</dbReference>
<dbReference type="CDD" id="cd15329">
    <property type="entry name" value="7tmA_5-HT7"/>
    <property type="match status" value="1"/>
</dbReference>
<evidence type="ECO:0000256" key="5">
    <source>
        <dbReference type="ARBA" id="ARBA00023040"/>
    </source>
</evidence>
<evidence type="ECO:0000256" key="3">
    <source>
        <dbReference type="ARBA" id="ARBA00022692"/>
    </source>
</evidence>
<feature type="transmembrane region" description="Helical" evidence="12">
    <location>
        <begin position="134"/>
        <end position="159"/>
    </location>
</feature>
<sequence length="589" mass="64816">MDCRPILFSVFCSFLFISSSFALLNSESAAAGIGTSILSAAQPIPSLPSPTVPNFATYSAPFTLPPSPSSVPLFAPSPFAVLPPPISLFSSRPLAALLISALVIVLIVATVLGNLMVCVAIALVRKLKAQPANLLLVSLAVADFCVGLFVMPLAAVYLLDNKWPFGPFICRFWVTADLTLCTASILNLCMISVDRHLAVTRALRYSAIRTRRRICAYIGVVWIGALLVSAVPLAFLPFWGHENVCQVSQNRFFQIFATIFAFWGPALIMVIVYVKLWNAAKEMQRQDRMVLRWQGMQCQNNTDSVPNSNGFSAEKTMNNSQSSASLLATANAQLTNTPRNSTRQKVQRQSIEQDKNNNMSNKAKADGEGEGRGKADKPRASACSLMTGAIRIPLLGSYSSTASSVVGALTGGGFGKSHHSQCEDKARKTLGVMMSVFLCCWVPFFILALLKSQRLVLQVPTWLDSLALWLGYSNSMLNPLIYCKYNREFRIPFREMICCRFATLQDEMRNESYYAKFGSPRTRYDRRINSTILQNGKERNGRRKMGGEQHTLTIGGQTEKRNSSPGALANCQLKGQKQRESEGTTTTIY</sequence>
<feature type="domain" description="G-protein coupled receptors family 1 profile" evidence="14">
    <location>
        <begin position="113"/>
        <end position="482"/>
    </location>
</feature>
<evidence type="ECO:0000256" key="1">
    <source>
        <dbReference type="ARBA" id="ARBA00004651"/>
    </source>
</evidence>
<keyword evidence="13" id="KW-0732">Signal</keyword>
<dbReference type="Gene3D" id="1.20.1070.10">
    <property type="entry name" value="Rhodopsin 7-helix transmembrane proteins"/>
    <property type="match status" value="1"/>
</dbReference>
<comment type="caution">
    <text evidence="15">The sequence shown here is derived from an EMBL/GenBank/DDBJ whole genome shotgun (WGS) entry which is preliminary data.</text>
</comment>
<feature type="compositionally biased region" description="Polar residues" evidence="11">
    <location>
        <begin position="334"/>
        <end position="361"/>
    </location>
</feature>
<feature type="transmembrane region" description="Helical" evidence="12">
    <location>
        <begin position="171"/>
        <end position="193"/>
    </location>
</feature>
<dbReference type="PANTHER" id="PTHR24248:SF199">
    <property type="entry name" value="IP13425P-RELATED"/>
    <property type="match status" value="1"/>
</dbReference>
<evidence type="ECO:0000256" key="8">
    <source>
        <dbReference type="ARBA" id="ARBA00023170"/>
    </source>
</evidence>
<gene>
    <name evidence="15" type="ORF">niasHT_039672</name>
</gene>
<evidence type="ECO:0000256" key="7">
    <source>
        <dbReference type="ARBA" id="ARBA00023157"/>
    </source>
</evidence>
<evidence type="ECO:0000256" key="2">
    <source>
        <dbReference type="ARBA" id="ARBA00022475"/>
    </source>
</evidence>
<dbReference type="InterPro" id="IPR017452">
    <property type="entry name" value="GPCR_Rhodpsn_7TM"/>
</dbReference>
<dbReference type="GO" id="GO:0005886">
    <property type="term" value="C:plasma membrane"/>
    <property type="evidence" value="ECO:0007669"/>
    <property type="project" value="UniProtKB-SubCell"/>
</dbReference>
<keyword evidence="2" id="KW-1003">Cell membrane</keyword>
<keyword evidence="8 10" id="KW-0675">Receptor</keyword>
<dbReference type="SUPFAM" id="SSF81321">
    <property type="entry name" value="Family A G protein-coupled receptor-like"/>
    <property type="match status" value="1"/>
</dbReference>
<feature type="transmembrane region" description="Helical" evidence="12">
    <location>
        <begin position="214"/>
        <end position="240"/>
    </location>
</feature>
<comment type="similarity">
    <text evidence="10">Belongs to the G-protein coupled receptor 1 family.</text>
</comment>
<feature type="transmembrane region" description="Helical" evidence="12">
    <location>
        <begin position="252"/>
        <end position="276"/>
    </location>
</feature>
<keyword evidence="7" id="KW-1015">Disulfide bond</keyword>
<name>A0ABD2IFX5_9BILA</name>
<comment type="subcellular location">
    <subcellularLocation>
        <location evidence="1">Cell membrane</location>
        <topology evidence="1">Multi-pass membrane protein</topology>
    </subcellularLocation>
</comment>
<evidence type="ECO:0000256" key="9">
    <source>
        <dbReference type="ARBA" id="ARBA00023224"/>
    </source>
</evidence>
<evidence type="ECO:0000313" key="16">
    <source>
        <dbReference type="Proteomes" id="UP001620626"/>
    </source>
</evidence>
<dbReference type="PROSITE" id="PS50262">
    <property type="entry name" value="G_PROTEIN_RECEP_F1_2"/>
    <property type="match status" value="1"/>
</dbReference>
<feature type="transmembrane region" description="Helical" evidence="12">
    <location>
        <begin position="94"/>
        <end position="122"/>
    </location>
</feature>
<feature type="region of interest" description="Disordered" evidence="11">
    <location>
        <begin position="334"/>
        <end position="378"/>
    </location>
</feature>
<evidence type="ECO:0000256" key="6">
    <source>
        <dbReference type="ARBA" id="ARBA00023136"/>
    </source>
</evidence>
<keyword evidence="5 10" id="KW-0297">G-protein coupled receptor</keyword>
<keyword evidence="6 12" id="KW-0472">Membrane</keyword>
<protein>
    <recommendedName>
        <fullName evidence="14">G-protein coupled receptors family 1 profile domain-containing protein</fullName>
    </recommendedName>
</protein>
<evidence type="ECO:0000256" key="13">
    <source>
        <dbReference type="SAM" id="SignalP"/>
    </source>
</evidence>
<evidence type="ECO:0000256" key="10">
    <source>
        <dbReference type="RuleBase" id="RU000688"/>
    </source>
</evidence>
<evidence type="ECO:0000256" key="11">
    <source>
        <dbReference type="SAM" id="MobiDB-lite"/>
    </source>
</evidence>
<feature type="transmembrane region" description="Helical" evidence="12">
    <location>
        <begin position="430"/>
        <end position="450"/>
    </location>
</feature>
<dbReference type="SMART" id="SM01381">
    <property type="entry name" value="7TM_GPCR_Srsx"/>
    <property type="match status" value="1"/>
</dbReference>
<keyword evidence="3 10" id="KW-0812">Transmembrane</keyword>
<feature type="signal peptide" evidence="13">
    <location>
        <begin position="1"/>
        <end position="22"/>
    </location>
</feature>
<proteinExistence type="inferred from homology"/>
<evidence type="ECO:0000259" key="14">
    <source>
        <dbReference type="PROSITE" id="PS50262"/>
    </source>
</evidence>
<feature type="compositionally biased region" description="Basic and acidic residues" evidence="11">
    <location>
        <begin position="363"/>
        <end position="378"/>
    </location>
</feature>
<dbReference type="EMBL" id="JBICBT010001240">
    <property type="protein sequence ID" value="KAL3076892.1"/>
    <property type="molecule type" value="Genomic_DNA"/>
</dbReference>